<sequence length="556" mass="63390">MQPQYIPIGVLFAHGIRHTVPLFQRPYVWDEENQWQPLWEDISGLLDRIERGSGKSAIPGHFLGTVVLEQTPNVTGSLPRREVIDGQQRLTTLQIVLKAAEHAFETILASVEDASKRAVEAAHRQISALTINPGWVEEEEQYKVWPTNEDRAPFVAVMSSSASDDYSAPVTQMARAYAFFRQTFQSYLTESERVPRVQRLAAALKDHLRVIVLDLDNSDEPQAIFETLNAHGTPLLPADLIKNWVLWEANRQNLDASALYEKHWRIFDRDHEYWRKVVGTGHAARPRVDTFLQNWLTKETLTPISTKHLYDKFLQHVESLRVASPDQKVDIPKLMSGIHADALRYLRISDPQGSSRFDEFLRRLRALDVVVFHPLLLALLGRPGITDSNLDEAAIVLESYLVRRMICGYQTRGYGGLVTSLMLSLQVANDGDVVTVLRRDLAVGDGWPSDSEFKREWLNRKFYGMFRRDRVVMILRAIEEAYQHRNSRAEPVLSFNFAKLEIEHIMPQNWVEHWPLKAGESLDERARVIQGIGNLTLVSQKAMSHRQLKVGTAGAA</sequence>
<dbReference type="Pfam" id="PF03235">
    <property type="entry name" value="GmrSD_N"/>
    <property type="match status" value="1"/>
</dbReference>
<dbReference type="RefSeq" id="WP_175240460.1">
    <property type="nucleotide sequence ID" value="NZ_CABWIK020000053.1"/>
</dbReference>
<evidence type="ECO:0000313" key="4">
    <source>
        <dbReference type="Proteomes" id="UP000494322"/>
    </source>
</evidence>
<dbReference type="Proteomes" id="UP000494322">
    <property type="component" value="Unassembled WGS sequence"/>
</dbReference>
<feature type="domain" description="GmrSD restriction endonucleases N-terminal" evidence="1">
    <location>
        <begin position="11"/>
        <end position="245"/>
    </location>
</feature>
<reference evidence="3 4" key="1">
    <citation type="submission" date="2020-04" db="EMBL/GenBank/DDBJ databases">
        <authorList>
            <person name="Depoorter E."/>
        </authorList>
    </citation>
    <scope>NUCLEOTIDE SEQUENCE [LARGE SCALE GENOMIC DNA]</scope>
    <source>
        <strain evidence="3 4">BCC0132</strain>
    </source>
</reference>
<proteinExistence type="predicted"/>
<dbReference type="AlphaFoldDB" id="A0A6J5JQ64"/>
<evidence type="ECO:0000259" key="1">
    <source>
        <dbReference type="Pfam" id="PF03235"/>
    </source>
</evidence>
<dbReference type="PANTHER" id="PTHR35149">
    <property type="entry name" value="SLL5132 PROTEIN"/>
    <property type="match status" value="1"/>
</dbReference>
<dbReference type="InterPro" id="IPR011089">
    <property type="entry name" value="GmrSD_C"/>
</dbReference>
<dbReference type="Pfam" id="PF07510">
    <property type="entry name" value="GmrSD_C"/>
    <property type="match status" value="1"/>
</dbReference>
<evidence type="ECO:0008006" key="5">
    <source>
        <dbReference type="Google" id="ProtNLM"/>
    </source>
</evidence>
<evidence type="ECO:0000259" key="2">
    <source>
        <dbReference type="Pfam" id="PF07510"/>
    </source>
</evidence>
<name>A0A6J5JQ64_9BURK</name>
<dbReference type="PANTHER" id="PTHR35149:SF1">
    <property type="entry name" value="DUF5655 DOMAIN-CONTAINING PROTEIN"/>
    <property type="match status" value="1"/>
</dbReference>
<accession>A0A6J5JQ64</accession>
<dbReference type="InterPro" id="IPR004919">
    <property type="entry name" value="GmrSD_N"/>
</dbReference>
<dbReference type="EMBL" id="CABWIK020000053">
    <property type="protein sequence ID" value="CAB3974054.1"/>
    <property type="molecule type" value="Genomic_DNA"/>
</dbReference>
<protein>
    <recommendedName>
        <fullName evidence="5">DUF262 domain-containing protein</fullName>
    </recommendedName>
</protein>
<evidence type="ECO:0000313" key="3">
    <source>
        <dbReference type="EMBL" id="CAB3974054.1"/>
    </source>
</evidence>
<feature type="domain" description="GmrSD restriction endonucleases C-terminal" evidence="2">
    <location>
        <begin position="447"/>
        <end position="541"/>
    </location>
</feature>
<organism evidence="3 4">
    <name type="scientific">Burkholderia cenocepacia</name>
    <dbReference type="NCBI Taxonomy" id="95486"/>
    <lineage>
        <taxon>Bacteria</taxon>
        <taxon>Pseudomonadati</taxon>
        <taxon>Pseudomonadota</taxon>
        <taxon>Betaproteobacteria</taxon>
        <taxon>Burkholderiales</taxon>
        <taxon>Burkholderiaceae</taxon>
        <taxon>Burkholderia</taxon>
        <taxon>Burkholderia cepacia complex</taxon>
    </lineage>
</organism>
<gene>
    <name evidence="3" type="ORF">BCO9919_06070</name>
</gene>